<keyword evidence="6" id="KW-0445">Lipid transport</keyword>
<feature type="domain" description="SMP-LTD" evidence="9">
    <location>
        <begin position="1"/>
        <end position="190"/>
    </location>
</feature>
<keyword evidence="8" id="KW-0472">Membrane</keyword>
<sequence>MSLQFDWEALKPFVQEKIREAISKVPIDANPMLRSKVSLVSMDLGTSPPFVALTRISSLTLKQQKISAIFRYRGNAVIEIKCDLNVNALGARSDHSQSMRMMGMIYTSAPMIIPCRFLLSNFDICVKVNVTHGETTFIEFEEPPVVNFTMDSNIGKLGFIFNLSLRRIQKIIRMEYAKLPPKIEIQIPQT</sequence>
<comment type="subcellular location">
    <subcellularLocation>
        <location evidence="1">Endoplasmic reticulum membrane</location>
    </subcellularLocation>
</comment>
<dbReference type="PANTHER" id="PTHR13466">
    <property type="entry name" value="TEX2 PROTEIN-RELATED"/>
    <property type="match status" value="1"/>
</dbReference>
<dbReference type="VEuPathDB" id="TrichDB:TVAGG3_0136550"/>
<evidence type="ECO:0000256" key="6">
    <source>
        <dbReference type="ARBA" id="ARBA00023055"/>
    </source>
</evidence>
<dbReference type="KEGG" id="tva:4759834"/>
<reference evidence="10" key="1">
    <citation type="submission" date="2006-10" db="EMBL/GenBank/DDBJ databases">
        <authorList>
            <person name="Amadeo P."/>
            <person name="Zhao Q."/>
            <person name="Wortman J."/>
            <person name="Fraser-Liggett C."/>
            <person name="Carlton J."/>
        </authorList>
    </citation>
    <scope>NUCLEOTIDE SEQUENCE</scope>
    <source>
        <strain evidence="10">G3</strain>
    </source>
</reference>
<dbReference type="Pfam" id="PF26545">
    <property type="entry name" value="Mdm34_N"/>
    <property type="match status" value="1"/>
</dbReference>
<keyword evidence="3" id="KW-0812">Transmembrane</keyword>
<evidence type="ECO:0000256" key="1">
    <source>
        <dbReference type="ARBA" id="ARBA00004586"/>
    </source>
</evidence>
<evidence type="ECO:0000256" key="7">
    <source>
        <dbReference type="ARBA" id="ARBA00023121"/>
    </source>
</evidence>
<name>A2EZC2_TRIV3</name>
<evidence type="ECO:0000256" key="2">
    <source>
        <dbReference type="ARBA" id="ARBA00022448"/>
    </source>
</evidence>
<dbReference type="InterPro" id="IPR058825">
    <property type="entry name" value="MDM34_N"/>
</dbReference>
<evidence type="ECO:0000256" key="8">
    <source>
        <dbReference type="ARBA" id="ARBA00023136"/>
    </source>
</evidence>
<dbReference type="PANTHER" id="PTHR13466:SF23">
    <property type="entry name" value="SMP-LTD DOMAIN-CONTAINING PROTEIN"/>
    <property type="match status" value="1"/>
</dbReference>
<dbReference type="AlphaFoldDB" id="A2EZC2"/>
<evidence type="ECO:0000313" key="11">
    <source>
        <dbReference type="Proteomes" id="UP000001542"/>
    </source>
</evidence>
<evidence type="ECO:0000256" key="4">
    <source>
        <dbReference type="ARBA" id="ARBA00022824"/>
    </source>
</evidence>
<keyword evidence="7" id="KW-0446">Lipid-binding</keyword>
<accession>A2EZC2</accession>
<dbReference type="VEuPathDB" id="TrichDB:TVAG_217400"/>
<proteinExistence type="predicted"/>
<keyword evidence="5" id="KW-1133">Transmembrane helix</keyword>
<organism evidence="10 11">
    <name type="scientific">Trichomonas vaginalis (strain ATCC PRA-98 / G3)</name>
    <dbReference type="NCBI Taxonomy" id="412133"/>
    <lineage>
        <taxon>Eukaryota</taxon>
        <taxon>Metamonada</taxon>
        <taxon>Parabasalia</taxon>
        <taxon>Trichomonadida</taxon>
        <taxon>Trichomonadidae</taxon>
        <taxon>Trichomonas</taxon>
    </lineage>
</organism>
<keyword evidence="4" id="KW-0256">Endoplasmic reticulum</keyword>
<dbReference type="CDD" id="cd21673">
    <property type="entry name" value="SMP_Mdm34"/>
    <property type="match status" value="1"/>
</dbReference>
<dbReference type="OrthoDB" id="10262356at2759"/>
<keyword evidence="11" id="KW-1185">Reference proteome</keyword>
<dbReference type="PROSITE" id="PS51847">
    <property type="entry name" value="SMP"/>
    <property type="match status" value="1"/>
</dbReference>
<evidence type="ECO:0000256" key="5">
    <source>
        <dbReference type="ARBA" id="ARBA00022989"/>
    </source>
</evidence>
<evidence type="ECO:0000259" key="9">
    <source>
        <dbReference type="PROSITE" id="PS51847"/>
    </source>
</evidence>
<dbReference type="GO" id="GO:0005789">
    <property type="term" value="C:endoplasmic reticulum membrane"/>
    <property type="evidence" value="ECO:0007669"/>
    <property type="project" value="UniProtKB-SubCell"/>
</dbReference>
<dbReference type="Proteomes" id="UP000001542">
    <property type="component" value="Unassembled WGS sequence"/>
</dbReference>
<dbReference type="InterPro" id="IPR031468">
    <property type="entry name" value="SMP_LBD"/>
</dbReference>
<dbReference type="InParanoid" id="A2EZC2"/>
<evidence type="ECO:0000256" key="3">
    <source>
        <dbReference type="ARBA" id="ARBA00022692"/>
    </source>
</evidence>
<protein>
    <recommendedName>
        <fullName evidence="9">SMP-LTD domain-containing protein</fullName>
    </recommendedName>
</protein>
<keyword evidence="2" id="KW-0813">Transport</keyword>
<dbReference type="EMBL" id="DS113550">
    <property type="protein sequence ID" value="EAY02003.1"/>
    <property type="molecule type" value="Genomic_DNA"/>
</dbReference>
<dbReference type="GO" id="GO:0008289">
    <property type="term" value="F:lipid binding"/>
    <property type="evidence" value="ECO:0007669"/>
    <property type="project" value="UniProtKB-KW"/>
</dbReference>
<dbReference type="GO" id="GO:0006869">
    <property type="term" value="P:lipid transport"/>
    <property type="evidence" value="ECO:0007669"/>
    <property type="project" value="UniProtKB-KW"/>
</dbReference>
<dbReference type="RefSeq" id="XP_001330829.1">
    <property type="nucleotide sequence ID" value="XM_001330793.1"/>
</dbReference>
<evidence type="ECO:0000313" key="10">
    <source>
        <dbReference type="EMBL" id="EAY02003.1"/>
    </source>
</evidence>
<reference evidence="10" key="2">
    <citation type="journal article" date="2007" name="Science">
        <title>Draft genome sequence of the sexually transmitted pathogen Trichomonas vaginalis.</title>
        <authorList>
            <person name="Carlton J.M."/>
            <person name="Hirt R.P."/>
            <person name="Silva J.C."/>
            <person name="Delcher A.L."/>
            <person name="Schatz M."/>
            <person name="Zhao Q."/>
            <person name="Wortman J.R."/>
            <person name="Bidwell S.L."/>
            <person name="Alsmark U.C.M."/>
            <person name="Besteiro S."/>
            <person name="Sicheritz-Ponten T."/>
            <person name="Noel C.J."/>
            <person name="Dacks J.B."/>
            <person name="Foster P.G."/>
            <person name="Simillion C."/>
            <person name="Van de Peer Y."/>
            <person name="Miranda-Saavedra D."/>
            <person name="Barton G.J."/>
            <person name="Westrop G.D."/>
            <person name="Mueller S."/>
            <person name="Dessi D."/>
            <person name="Fiori P.L."/>
            <person name="Ren Q."/>
            <person name="Paulsen I."/>
            <person name="Zhang H."/>
            <person name="Bastida-Corcuera F.D."/>
            <person name="Simoes-Barbosa A."/>
            <person name="Brown M.T."/>
            <person name="Hayes R.D."/>
            <person name="Mukherjee M."/>
            <person name="Okumura C.Y."/>
            <person name="Schneider R."/>
            <person name="Smith A.J."/>
            <person name="Vanacova S."/>
            <person name="Villalvazo M."/>
            <person name="Haas B.J."/>
            <person name="Pertea M."/>
            <person name="Feldblyum T.V."/>
            <person name="Utterback T.R."/>
            <person name="Shu C.L."/>
            <person name="Osoegawa K."/>
            <person name="de Jong P.J."/>
            <person name="Hrdy I."/>
            <person name="Horvathova L."/>
            <person name="Zubacova Z."/>
            <person name="Dolezal P."/>
            <person name="Malik S.B."/>
            <person name="Logsdon J.M. Jr."/>
            <person name="Henze K."/>
            <person name="Gupta A."/>
            <person name="Wang C.C."/>
            <person name="Dunne R.L."/>
            <person name="Upcroft J.A."/>
            <person name="Upcroft P."/>
            <person name="White O."/>
            <person name="Salzberg S.L."/>
            <person name="Tang P."/>
            <person name="Chiu C.-H."/>
            <person name="Lee Y.-S."/>
            <person name="Embley T.M."/>
            <person name="Coombs G.H."/>
            <person name="Mottram J.C."/>
            <person name="Tachezy J."/>
            <person name="Fraser-Liggett C.M."/>
            <person name="Johnson P.J."/>
        </authorList>
    </citation>
    <scope>NUCLEOTIDE SEQUENCE [LARGE SCALE GENOMIC DNA]</scope>
    <source>
        <strain evidence="10">G3</strain>
    </source>
</reference>
<gene>
    <name evidence="10" type="ORF">TVAG_217400</name>
</gene>